<name>A0A1B2RC97_BACTU</name>
<dbReference type="EMBL" id="KX258624">
    <property type="protein sequence ID" value="AOB42285.1"/>
    <property type="molecule type" value="Genomic_DNA"/>
</dbReference>
<geneLocation type="plasmid" evidence="1">
    <name>pFR260</name>
</geneLocation>
<reference evidence="1" key="1">
    <citation type="submission" date="2016-05" db="EMBL/GenBank/DDBJ databases">
        <title>Complete sequence and organization of pFR260, the Bacillus thuringiensis INTA Fr7-4 plasmid harbouring the insecticidal genes.</title>
        <authorList>
            <person name="Navas L.E."/>
            <person name="Amadio A.F."/>
            <person name="Ortiz E.M."/>
            <person name="Sauka D.H."/>
            <person name="Benintende G.B."/>
            <person name="Zandomeni R.O."/>
            <person name="Berretta M.F."/>
        </authorList>
    </citation>
    <scope>NUCLEOTIDE SEQUENCE</scope>
    <source>
        <strain evidence="1">INTA Fr7-4</strain>
        <plasmid evidence="1">pFR260</plasmid>
    </source>
</reference>
<accession>A0A1B2RC97</accession>
<proteinExistence type="predicted"/>
<keyword evidence="1" id="KW-0614">Plasmid</keyword>
<dbReference type="CDD" id="cd20223">
    <property type="entry name" value="PFM_epsilon-toxin-like"/>
    <property type="match status" value="1"/>
</dbReference>
<dbReference type="Pfam" id="PF03318">
    <property type="entry name" value="ETX_MTX2"/>
    <property type="match status" value="1"/>
</dbReference>
<dbReference type="AlphaFoldDB" id="A0A1B2RC97"/>
<gene>
    <name evidence="1" type="ORF">pFR260_188c</name>
</gene>
<organism evidence="1">
    <name type="scientific">Bacillus thuringiensis</name>
    <dbReference type="NCBI Taxonomy" id="1428"/>
    <lineage>
        <taxon>Bacteria</taxon>
        <taxon>Bacillati</taxon>
        <taxon>Bacillota</taxon>
        <taxon>Bacilli</taxon>
        <taxon>Bacillales</taxon>
        <taxon>Bacillaceae</taxon>
        <taxon>Bacillus</taxon>
        <taxon>Bacillus cereus group</taxon>
    </lineage>
</organism>
<dbReference type="RefSeq" id="WP_076775477.1">
    <property type="nucleotide sequence ID" value="NZ_KX258624.1"/>
</dbReference>
<protein>
    <submittedName>
        <fullName evidence="1">ETX_MTX2-like protein</fullName>
    </submittedName>
</protein>
<dbReference type="InterPro" id="IPR004991">
    <property type="entry name" value="Aerolysin-like"/>
</dbReference>
<dbReference type="SUPFAM" id="SSF56973">
    <property type="entry name" value="Aerolisin/ETX pore-forming domain"/>
    <property type="match status" value="1"/>
</dbReference>
<dbReference type="Gene3D" id="2.170.15.10">
    <property type="entry name" value="Proaerolysin, chain A, domain 3"/>
    <property type="match status" value="1"/>
</dbReference>
<evidence type="ECO:0000313" key="1">
    <source>
        <dbReference type="EMBL" id="AOB42285.1"/>
    </source>
</evidence>
<sequence length="329" mass="35928">MNKTKFKKTMVALMLTTSIGIPCVSAPGSVLAAENTPTNVSENVRVGITDIQSELKKIGEYYYANEISGTQIKEGSHILTFEYKPRSVETKVDFNITGTVNDLKFDTTVVKYVGDNIFDNTEIDIPQDYTTGKYTESVTESTTTTVTNGFKVGGSGDGSNIFTIPLLLNNGMKINAEFNSSTTNSKTKSETKTIEASAQKITVPAHKKYKVDVLLEHRNFWGDVTFTGSAQDPITTIVSKAGKVNMGGSIIKEYTFKDLSGSYYNKLTNSQKNNIKGLEFINLFPGPSNVLKAKGTAKVEGIFGSVLTVKTYDITDESNPKLVETKSFN</sequence>